<evidence type="ECO:0000256" key="2">
    <source>
        <dbReference type="ARBA" id="ARBA00007613"/>
    </source>
</evidence>
<dbReference type="GO" id="GO:1990281">
    <property type="term" value="C:efflux pump complex"/>
    <property type="evidence" value="ECO:0007669"/>
    <property type="project" value="TreeGrafter"/>
</dbReference>
<dbReference type="EMBL" id="CP001001">
    <property type="protein sequence ID" value="ACB27379.1"/>
    <property type="molecule type" value="Genomic_DNA"/>
</dbReference>
<keyword evidence="3" id="KW-0813">Transport</keyword>
<dbReference type="STRING" id="426355.Mrad2831_5432"/>
<feature type="chain" id="PRO_5002768369" evidence="9">
    <location>
        <begin position="32"/>
        <end position="553"/>
    </location>
</feature>
<reference evidence="10 11" key="1">
    <citation type="submission" date="2008-03" db="EMBL/GenBank/DDBJ databases">
        <title>Complete sequence of chromosome of Methylobacterium radiotolerans JCM 2831.</title>
        <authorList>
            <consortium name="US DOE Joint Genome Institute"/>
            <person name="Copeland A."/>
            <person name="Lucas S."/>
            <person name="Lapidus A."/>
            <person name="Glavina del Rio T."/>
            <person name="Dalin E."/>
            <person name="Tice H."/>
            <person name="Bruce D."/>
            <person name="Goodwin L."/>
            <person name="Pitluck S."/>
            <person name="Kiss H."/>
            <person name="Brettin T."/>
            <person name="Detter J.C."/>
            <person name="Han C."/>
            <person name="Kuske C.R."/>
            <person name="Schmutz J."/>
            <person name="Larimer F."/>
            <person name="Land M."/>
            <person name="Hauser L."/>
            <person name="Kyrpides N."/>
            <person name="Mikhailova N."/>
            <person name="Marx C.J."/>
            <person name="Richardson P."/>
        </authorList>
    </citation>
    <scope>NUCLEOTIDE SEQUENCE [LARGE SCALE GENOMIC DNA]</scope>
    <source>
        <strain evidence="11">ATCC 27329 / DSM 1819 / JCM 2831 / NBRC 15690 / NCIMB 10815 / 0-1</strain>
    </source>
</reference>
<dbReference type="PANTHER" id="PTHR30026:SF22">
    <property type="entry name" value="OUTER MEMBRANE EFFLUX PROTEIN"/>
    <property type="match status" value="1"/>
</dbReference>
<evidence type="ECO:0000256" key="6">
    <source>
        <dbReference type="ARBA" id="ARBA00023136"/>
    </source>
</evidence>
<dbReference type="GO" id="GO:0015288">
    <property type="term" value="F:porin activity"/>
    <property type="evidence" value="ECO:0007669"/>
    <property type="project" value="TreeGrafter"/>
</dbReference>
<feature type="coiled-coil region" evidence="8">
    <location>
        <begin position="249"/>
        <end position="300"/>
    </location>
</feature>
<keyword evidence="4" id="KW-1134">Transmembrane beta strand</keyword>
<dbReference type="GO" id="GO:0009279">
    <property type="term" value="C:cell outer membrane"/>
    <property type="evidence" value="ECO:0007669"/>
    <property type="project" value="UniProtKB-SubCell"/>
</dbReference>
<dbReference type="GO" id="GO:0015562">
    <property type="term" value="F:efflux transmembrane transporter activity"/>
    <property type="evidence" value="ECO:0007669"/>
    <property type="project" value="InterPro"/>
</dbReference>
<dbReference type="SUPFAM" id="SSF56954">
    <property type="entry name" value="Outer membrane efflux proteins (OEP)"/>
    <property type="match status" value="1"/>
</dbReference>
<evidence type="ECO:0000256" key="5">
    <source>
        <dbReference type="ARBA" id="ARBA00022692"/>
    </source>
</evidence>
<dbReference type="Gene3D" id="1.20.1600.10">
    <property type="entry name" value="Outer membrane efflux proteins (OEP)"/>
    <property type="match status" value="2"/>
</dbReference>
<sequence length="553" mass="58280">MTRRPPASCPTFRLAGMVSGLAMLAAMPASAETLESALAKAYQGNPSLNASRAGVRAIDENVAIAQSGYRPTVNVNAAIGVQYLQTRSSSSVASAGTAGTTATTAGAGLGTTGGGLGGTAGAGTTGTGTTTGIGTTGIGTAGGTTGIGTSGAGAAGSATGGEGLAGGATSDIASQVITSRRTTRTTYLPSSASLNVTQTLFNGFQTDNTVRRAESQVYSQRESLRFTELTVLYNAVQAYMNVLSNTATLELNRNNVEVLEEQLRQTRDRFNVGEVTRTDVAQAEARLAGARSQVAQAESTLRTSIGVYRQNIGVEPRQLAPGRPLDRFVPRSLDQAIAVGLREHPQVVSAIHNVDASEAQVKVLEGQLAPQLSLQGSLSQLYDQNGPNQSFFVGFVGGRLSIPIYEGGQTYAQIRQAKESVGQARIQVDQIRDQVRAQIVDFWGRLEAAKAQVIAAQAQVQANEVALNGVREEARVGQRTTLDVLNAQQELLNSRVNLIVAQRDRVIFSYGVVQAIGQLTARFTALPVEYYSAKVHYDQVKDLWFGLRTPDGR</sequence>
<dbReference type="PANTHER" id="PTHR30026">
    <property type="entry name" value="OUTER MEMBRANE PROTEIN TOLC"/>
    <property type="match status" value="1"/>
</dbReference>
<keyword evidence="6" id="KW-0472">Membrane</keyword>
<accession>B1LZC7</accession>
<evidence type="ECO:0000313" key="11">
    <source>
        <dbReference type="Proteomes" id="UP000006589"/>
    </source>
</evidence>
<comment type="similarity">
    <text evidence="2">Belongs to the outer membrane factor (OMF) (TC 1.B.17) family.</text>
</comment>
<evidence type="ECO:0000256" key="1">
    <source>
        <dbReference type="ARBA" id="ARBA00004442"/>
    </source>
</evidence>
<dbReference type="KEGG" id="mrd:Mrad2831_5432"/>
<name>B1LZC7_METRJ</name>
<dbReference type="HOGENOM" id="CLU_012817_0_1_5"/>
<evidence type="ECO:0000313" key="10">
    <source>
        <dbReference type="EMBL" id="ACB27379.1"/>
    </source>
</evidence>
<keyword evidence="8" id="KW-0175">Coiled coil</keyword>
<protein>
    <submittedName>
        <fullName evidence="10">Type I secretion outer membrane protein, TolC family</fullName>
    </submittedName>
</protein>
<evidence type="ECO:0000256" key="3">
    <source>
        <dbReference type="ARBA" id="ARBA00022448"/>
    </source>
</evidence>
<dbReference type="Proteomes" id="UP000006589">
    <property type="component" value="Chromosome"/>
</dbReference>
<evidence type="ECO:0000256" key="4">
    <source>
        <dbReference type="ARBA" id="ARBA00022452"/>
    </source>
</evidence>
<keyword evidence="5" id="KW-0812">Transmembrane</keyword>
<dbReference type="Pfam" id="PF02321">
    <property type="entry name" value="OEP"/>
    <property type="match status" value="2"/>
</dbReference>
<keyword evidence="7" id="KW-0998">Cell outer membrane</keyword>
<dbReference type="NCBIfam" id="TIGR01844">
    <property type="entry name" value="type_I_sec_TolC"/>
    <property type="match status" value="1"/>
</dbReference>
<dbReference type="InterPro" id="IPR051906">
    <property type="entry name" value="TolC-like"/>
</dbReference>
<feature type="signal peptide" evidence="9">
    <location>
        <begin position="1"/>
        <end position="31"/>
    </location>
</feature>
<evidence type="ECO:0000256" key="8">
    <source>
        <dbReference type="SAM" id="Coils"/>
    </source>
</evidence>
<evidence type="ECO:0000256" key="9">
    <source>
        <dbReference type="SAM" id="SignalP"/>
    </source>
</evidence>
<gene>
    <name evidence="10" type="ordered locus">Mrad2831_5432</name>
</gene>
<dbReference type="eggNOG" id="COG1538">
    <property type="taxonomic scope" value="Bacteria"/>
</dbReference>
<proteinExistence type="inferred from homology"/>
<dbReference type="InterPro" id="IPR010130">
    <property type="entry name" value="T1SS_OMP_TolC"/>
</dbReference>
<dbReference type="AlphaFoldDB" id="B1LZC7"/>
<organism evidence="10 11">
    <name type="scientific">Methylobacterium radiotolerans (strain ATCC 27329 / DSM 1819 / JCM 2831 / NBRC 15690 / NCIMB 10815 / 0-1)</name>
    <dbReference type="NCBI Taxonomy" id="426355"/>
    <lineage>
        <taxon>Bacteria</taxon>
        <taxon>Pseudomonadati</taxon>
        <taxon>Pseudomonadota</taxon>
        <taxon>Alphaproteobacteria</taxon>
        <taxon>Hyphomicrobiales</taxon>
        <taxon>Methylobacteriaceae</taxon>
        <taxon>Methylobacterium</taxon>
    </lineage>
</organism>
<evidence type="ECO:0000256" key="7">
    <source>
        <dbReference type="ARBA" id="ARBA00023237"/>
    </source>
</evidence>
<keyword evidence="9" id="KW-0732">Signal</keyword>
<comment type="subcellular location">
    <subcellularLocation>
        <location evidence="1">Cell outer membrane</location>
    </subcellularLocation>
</comment>
<dbReference type="InterPro" id="IPR003423">
    <property type="entry name" value="OMP_efflux"/>
</dbReference>